<gene>
    <name evidence="4" type="ORF">SAMN05421779_102179</name>
</gene>
<evidence type="ECO:0000313" key="4">
    <source>
        <dbReference type="EMBL" id="SIS47882.1"/>
    </source>
</evidence>
<dbReference type="Pfam" id="PF00685">
    <property type="entry name" value="Sulfotransfer_1"/>
    <property type="match status" value="1"/>
</dbReference>
<feature type="domain" description="Sulfotransferase" evidence="3">
    <location>
        <begin position="6"/>
        <end position="273"/>
    </location>
</feature>
<comment type="similarity">
    <text evidence="1">Belongs to the sulfotransferase 1 family.</text>
</comment>
<protein>
    <submittedName>
        <fullName evidence="4">Aryl sulfotransferase</fullName>
    </submittedName>
</protein>
<keyword evidence="5" id="KW-1185">Reference proteome</keyword>
<dbReference type="OrthoDB" id="9804504at2"/>
<dbReference type="STRING" id="80876.SAMN05421779_102179"/>
<organism evidence="4 5">
    <name type="scientific">Insolitispirillum peregrinum</name>
    <dbReference type="NCBI Taxonomy" id="80876"/>
    <lineage>
        <taxon>Bacteria</taxon>
        <taxon>Pseudomonadati</taxon>
        <taxon>Pseudomonadota</taxon>
        <taxon>Alphaproteobacteria</taxon>
        <taxon>Rhodospirillales</taxon>
        <taxon>Novispirillaceae</taxon>
        <taxon>Insolitispirillum</taxon>
    </lineage>
</organism>
<evidence type="ECO:0000313" key="5">
    <source>
        <dbReference type="Proteomes" id="UP000185678"/>
    </source>
</evidence>
<evidence type="ECO:0000259" key="3">
    <source>
        <dbReference type="Pfam" id="PF00685"/>
    </source>
</evidence>
<dbReference type="RefSeq" id="WP_076399086.1">
    <property type="nucleotide sequence ID" value="NZ_FTOA01000002.1"/>
</dbReference>
<dbReference type="SUPFAM" id="SSF52540">
    <property type="entry name" value="P-loop containing nucleoside triphosphate hydrolases"/>
    <property type="match status" value="1"/>
</dbReference>
<keyword evidence="2 4" id="KW-0808">Transferase</keyword>
<dbReference type="Gene3D" id="3.40.50.300">
    <property type="entry name" value="P-loop containing nucleotide triphosphate hydrolases"/>
    <property type="match status" value="1"/>
</dbReference>
<evidence type="ECO:0000256" key="1">
    <source>
        <dbReference type="ARBA" id="ARBA00005771"/>
    </source>
</evidence>
<reference evidence="4 5" key="1">
    <citation type="submission" date="2017-01" db="EMBL/GenBank/DDBJ databases">
        <authorList>
            <person name="Mah S.A."/>
            <person name="Swanson W.J."/>
            <person name="Moy G.W."/>
            <person name="Vacquier V.D."/>
        </authorList>
    </citation>
    <scope>NUCLEOTIDE SEQUENCE [LARGE SCALE GENOMIC DNA]</scope>
    <source>
        <strain evidence="4 5">DSM 11589</strain>
    </source>
</reference>
<accession>A0A1N7JEU3</accession>
<dbReference type="InterPro" id="IPR027417">
    <property type="entry name" value="P-loop_NTPase"/>
</dbReference>
<sequence>MQGLYWIASYPRSGNTWLRLLLDSYLHGGAAVDINRISPSGLMYSRAFADDVLGIDTADLLPAEILALRPQVMRAIRDRHVDPVMLKTHDMRHRLADGQWTLPADVSLGGVYLVRDPRDVALSLARFLSCPLDQAITVMATAGQQRATSHDQQATYLVNLWGSWSENVRSWLAADPFPIHLVRYEDLRARPRQVMAGILRAFDLPVDHDRIVAAVAATSLEILHQQEQQRGFIEYAGRERFFGSGAVAGWRHRLTPAQAGRIRDQHGEVMARLGYEDR</sequence>
<dbReference type="Proteomes" id="UP000185678">
    <property type="component" value="Unassembled WGS sequence"/>
</dbReference>
<dbReference type="InterPro" id="IPR000863">
    <property type="entry name" value="Sulfotransferase_dom"/>
</dbReference>
<evidence type="ECO:0000256" key="2">
    <source>
        <dbReference type="ARBA" id="ARBA00022679"/>
    </source>
</evidence>
<dbReference type="AlphaFoldDB" id="A0A1N7JEU3"/>
<dbReference type="EMBL" id="FTOA01000002">
    <property type="protein sequence ID" value="SIS47882.1"/>
    <property type="molecule type" value="Genomic_DNA"/>
</dbReference>
<proteinExistence type="inferred from homology"/>
<name>A0A1N7JEU3_9PROT</name>
<dbReference type="PANTHER" id="PTHR11783">
    <property type="entry name" value="SULFOTRANSFERASE SULT"/>
    <property type="match status" value="1"/>
</dbReference>
<dbReference type="GO" id="GO:0008146">
    <property type="term" value="F:sulfotransferase activity"/>
    <property type="evidence" value="ECO:0007669"/>
    <property type="project" value="InterPro"/>
</dbReference>